<gene>
    <name evidence="2" type="ORF">AB6A40_006273</name>
</gene>
<dbReference type="AlphaFoldDB" id="A0ABD6EQK5"/>
<feature type="chain" id="PRO_5044818174" description="26S proteasome non-ATPase regulatory subunit 5" evidence="1">
    <location>
        <begin position="23"/>
        <end position="314"/>
    </location>
</feature>
<dbReference type="PANTHER" id="PTHR13554:SF10">
    <property type="entry name" value="26S PROTEASOME NON-ATPASE REGULATORY SUBUNIT 5"/>
    <property type="match status" value="1"/>
</dbReference>
<dbReference type="Pfam" id="PF10508">
    <property type="entry name" value="Proteasom_PSMB"/>
    <property type="match status" value="2"/>
</dbReference>
<sequence>MVEDMLFEILLILCGCFSQIRAAAYLSESGIVDKMYSMFGKITDHPDAGFLFPGVIKFFGHFSVASPGCLTQYPLFLRSVFDLVYHFDYLDAAQRLLAFDTLSLVSSSNQSRILLSSSVEYDMAKAMRAFSVAVATGPIEMRVRNLDALALLFSSQHETRENNAMEVNTTNDSMIIDTKKRRVTDGSFADADITRILHTWFEYLGEAFPTFLLSYLVKPFPDLRYSSLGVLRQLLSYEWGIHTFMLTNGFLDYLLNRNTESESSGKLSKYDLVCLLIDSGSPSISSQELLRLKLYRKEGAYYVDRPPIVDTANQ</sequence>
<keyword evidence="1" id="KW-0732">Signal</keyword>
<evidence type="ECO:0000256" key="1">
    <source>
        <dbReference type="SAM" id="SignalP"/>
    </source>
</evidence>
<feature type="signal peptide" evidence="1">
    <location>
        <begin position="1"/>
        <end position="22"/>
    </location>
</feature>
<dbReference type="InterPro" id="IPR019538">
    <property type="entry name" value="PSMD5"/>
</dbReference>
<name>A0ABD6EQK5_9BILA</name>
<dbReference type="PANTHER" id="PTHR13554">
    <property type="entry name" value="26S PROTEASOME NON-ATPASE REGULATORY SUBUNIT 5-RELATED"/>
    <property type="match status" value="1"/>
</dbReference>
<accession>A0ABD6EQK5</accession>
<organism evidence="2 3">
    <name type="scientific">Gnathostoma spinigerum</name>
    <dbReference type="NCBI Taxonomy" id="75299"/>
    <lineage>
        <taxon>Eukaryota</taxon>
        <taxon>Metazoa</taxon>
        <taxon>Ecdysozoa</taxon>
        <taxon>Nematoda</taxon>
        <taxon>Chromadorea</taxon>
        <taxon>Rhabditida</taxon>
        <taxon>Spirurina</taxon>
        <taxon>Gnathostomatomorpha</taxon>
        <taxon>Gnathostomatoidea</taxon>
        <taxon>Gnathostomatidae</taxon>
        <taxon>Gnathostoma</taxon>
    </lineage>
</organism>
<evidence type="ECO:0008006" key="4">
    <source>
        <dbReference type="Google" id="ProtNLM"/>
    </source>
</evidence>
<comment type="caution">
    <text evidence="2">The sequence shown here is derived from an EMBL/GenBank/DDBJ whole genome shotgun (WGS) entry which is preliminary data.</text>
</comment>
<evidence type="ECO:0000313" key="3">
    <source>
        <dbReference type="Proteomes" id="UP001608902"/>
    </source>
</evidence>
<evidence type="ECO:0000313" key="2">
    <source>
        <dbReference type="EMBL" id="MFH4979564.1"/>
    </source>
</evidence>
<protein>
    <recommendedName>
        <fullName evidence="4">26S proteasome non-ATPase regulatory subunit 5</fullName>
    </recommendedName>
</protein>
<proteinExistence type="predicted"/>
<dbReference type="EMBL" id="JBGFUD010004349">
    <property type="protein sequence ID" value="MFH4979564.1"/>
    <property type="molecule type" value="Genomic_DNA"/>
</dbReference>
<reference evidence="2 3" key="1">
    <citation type="submission" date="2024-08" db="EMBL/GenBank/DDBJ databases">
        <title>Gnathostoma spinigerum genome.</title>
        <authorList>
            <person name="Gonzalez-Bertolin B."/>
            <person name="Monzon S."/>
            <person name="Zaballos A."/>
            <person name="Jimenez P."/>
            <person name="Dekumyoy P."/>
            <person name="Varona S."/>
            <person name="Cuesta I."/>
            <person name="Sumanam S."/>
            <person name="Adisakwattana P."/>
            <person name="Gasser R.B."/>
            <person name="Hernandez-Gonzalez A."/>
            <person name="Young N.D."/>
            <person name="Perteguer M.J."/>
        </authorList>
    </citation>
    <scope>NUCLEOTIDE SEQUENCE [LARGE SCALE GENOMIC DNA]</scope>
    <source>
        <strain evidence="2">AL3</strain>
        <tissue evidence="2">Liver</tissue>
    </source>
</reference>
<keyword evidence="3" id="KW-1185">Reference proteome</keyword>
<dbReference type="Proteomes" id="UP001608902">
    <property type="component" value="Unassembled WGS sequence"/>
</dbReference>